<evidence type="ECO:0008006" key="3">
    <source>
        <dbReference type="Google" id="ProtNLM"/>
    </source>
</evidence>
<proteinExistence type="predicted"/>
<gene>
    <name evidence="1" type="ORF">DXG03_003415</name>
</gene>
<dbReference type="Proteomes" id="UP000775547">
    <property type="component" value="Unassembled WGS sequence"/>
</dbReference>
<dbReference type="OrthoDB" id="3226845at2759"/>
<accession>A0A9P7G3L8</accession>
<name>A0A9P7G3L8_9AGAR</name>
<dbReference type="InterPro" id="IPR019312">
    <property type="entry name" value="CNOT11"/>
</dbReference>
<dbReference type="EMBL" id="JABCKV010000207">
    <property type="protein sequence ID" value="KAG5642199.1"/>
    <property type="molecule type" value="Genomic_DNA"/>
</dbReference>
<sequence length="409" mass="45531">MPPPLPQMSSISPMGDPVRASAYTQIVQPTSRFQLALDALLPLLDPNTPAELAQRILVAFLLYSLYAPHPIAINPFKSVLFVTFVKERERAVNVAQTGDVSPNEQLVWVLWKILKGDGNDIGPYSPSTLARSPLPPKLRATNLNLDDQMYNTFFDLDDANYSYMQDNYRLRSASSDHNPSSEFSSNTFSVNEAPRRVITPAVDRQNERIAQAMKLLLIARERVLSLSEQRTLTPLISELASSGMIASLDLTSIISFNPQLAHPLFVGLFEGAKPDHLPSPFLDVLPFLPPTLATFDLLGRLLRDQTPVGSGMYTIASLVRAEVLGRFLHECINWLEHAEAEEREGLISDDRFAKGVQNLCRFYHSLIKLGIVDPAADTDSAEMSHFALRNARLEEANALYRVLAMAKNF</sequence>
<dbReference type="GO" id="GO:0030014">
    <property type="term" value="C:CCR4-NOT complex"/>
    <property type="evidence" value="ECO:0007669"/>
    <property type="project" value="InterPro"/>
</dbReference>
<keyword evidence="2" id="KW-1185">Reference proteome</keyword>
<dbReference type="Pfam" id="PF10155">
    <property type="entry name" value="CNOT11"/>
    <property type="match status" value="1"/>
</dbReference>
<organism evidence="1 2">
    <name type="scientific">Asterophora parasitica</name>
    <dbReference type="NCBI Taxonomy" id="117018"/>
    <lineage>
        <taxon>Eukaryota</taxon>
        <taxon>Fungi</taxon>
        <taxon>Dikarya</taxon>
        <taxon>Basidiomycota</taxon>
        <taxon>Agaricomycotina</taxon>
        <taxon>Agaricomycetes</taxon>
        <taxon>Agaricomycetidae</taxon>
        <taxon>Agaricales</taxon>
        <taxon>Tricholomatineae</taxon>
        <taxon>Lyophyllaceae</taxon>
        <taxon>Asterophora</taxon>
    </lineage>
</organism>
<evidence type="ECO:0000313" key="1">
    <source>
        <dbReference type="EMBL" id="KAG5642199.1"/>
    </source>
</evidence>
<reference evidence="1" key="1">
    <citation type="submission" date="2020-07" db="EMBL/GenBank/DDBJ databases">
        <authorList>
            <person name="Nieuwenhuis M."/>
            <person name="Van De Peppel L.J.J."/>
        </authorList>
    </citation>
    <scope>NUCLEOTIDE SEQUENCE</scope>
    <source>
        <strain evidence="1">AP01</strain>
        <tissue evidence="1">Mycelium</tissue>
    </source>
</reference>
<evidence type="ECO:0000313" key="2">
    <source>
        <dbReference type="Proteomes" id="UP000775547"/>
    </source>
</evidence>
<comment type="caution">
    <text evidence="1">The sequence shown here is derived from an EMBL/GenBank/DDBJ whole genome shotgun (WGS) entry which is preliminary data.</text>
</comment>
<reference evidence="1" key="2">
    <citation type="submission" date="2021-10" db="EMBL/GenBank/DDBJ databases">
        <title>Phylogenomics reveals ancestral predisposition of the termite-cultivated fungus Termitomyces towards a domesticated lifestyle.</title>
        <authorList>
            <person name="Auxier B."/>
            <person name="Grum-Grzhimaylo A."/>
            <person name="Cardenas M.E."/>
            <person name="Lodge J.D."/>
            <person name="Laessoe T."/>
            <person name="Pedersen O."/>
            <person name="Smith M.E."/>
            <person name="Kuyper T.W."/>
            <person name="Franco-Molano E.A."/>
            <person name="Baroni T.J."/>
            <person name="Aanen D.K."/>
        </authorList>
    </citation>
    <scope>NUCLEOTIDE SEQUENCE</scope>
    <source>
        <strain evidence="1">AP01</strain>
        <tissue evidence="1">Mycelium</tissue>
    </source>
</reference>
<protein>
    <recommendedName>
        <fullName evidence="3">CCR4-NOT transcription complex subunit 11</fullName>
    </recommendedName>
</protein>
<dbReference type="AlphaFoldDB" id="A0A9P7G3L8"/>